<name>A0ABQ6PB02_9SPHN</name>
<reference evidence="7 8" key="1">
    <citation type="submission" date="2023-06" db="EMBL/GenBank/DDBJ databases">
        <title>Draft genome sequence of Novosphingobium sp. strain IK01.</title>
        <authorList>
            <person name="Hatamoto M."/>
            <person name="Ikarashi T."/>
            <person name="Yamaguchi T."/>
        </authorList>
    </citation>
    <scope>NUCLEOTIDE SEQUENCE [LARGE SCALE GENOMIC DNA]</scope>
    <source>
        <strain evidence="7 8">IK01</strain>
    </source>
</reference>
<comment type="caution">
    <text evidence="7">The sequence shown here is derived from an EMBL/GenBank/DDBJ whole genome shotgun (WGS) entry which is preliminary data.</text>
</comment>
<keyword evidence="4 6" id="KW-1133">Transmembrane helix</keyword>
<sequence>MKIFSRLGALGSRFWRTLAMLVLAGVMSTLAWRALRPLVHELTPQQAMAALRALPPGHLLAALGLTVCSYLLLTFYDRLALRMVESDVPLGTMMRASFTSYTLSHTLGFGAVTGGSARLRIYGQAGVSAAKVARVVVIAGIAFWVGLVTAASLALLVNPAPVTLGGHTLPAGPARLVALAVLVLVPGGAVAARFFSGRFTPEWARSGWLARMRQAITLPHPGAVLALVGVSTLELSAAAAALYVLLPHPQGWHFAAFILAYAMGMTAGLVTHVPGGLGVFEAVLLAALPEYAHGAANGQTGAATLAALLGYRIIYYMLPLVVAVGINLMIEGRHFWVRWRARRARRHGATGPAAS</sequence>
<dbReference type="PANTHER" id="PTHR39087">
    <property type="entry name" value="UPF0104 MEMBRANE PROTEIN MJ1595"/>
    <property type="match status" value="1"/>
</dbReference>
<evidence type="ECO:0000256" key="5">
    <source>
        <dbReference type="ARBA" id="ARBA00023136"/>
    </source>
</evidence>
<dbReference type="Pfam" id="PF03706">
    <property type="entry name" value="LPG_synthase_TM"/>
    <property type="match status" value="1"/>
</dbReference>
<evidence type="ECO:0000256" key="6">
    <source>
        <dbReference type="SAM" id="Phobius"/>
    </source>
</evidence>
<evidence type="ECO:0000256" key="4">
    <source>
        <dbReference type="ARBA" id="ARBA00022989"/>
    </source>
</evidence>
<accession>A0ABQ6PB02</accession>
<proteinExistence type="predicted"/>
<gene>
    <name evidence="7" type="ORF">NUTIK01_23810</name>
</gene>
<feature type="transmembrane region" description="Helical" evidence="6">
    <location>
        <begin position="252"/>
        <end position="270"/>
    </location>
</feature>
<evidence type="ECO:0000313" key="7">
    <source>
        <dbReference type="EMBL" id="GMM61604.1"/>
    </source>
</evidence>
<evidence type="ECO:0000256" key="1">
    <source>
        <dbReference type="ARBA" id="ARBA00004651"/>
    </source>
</evidence>
<protein>
    <submittedName>
        <fullName evidence="7">Uncharacterized protein</fullName>
    </submittedName>
</protein>
<organism evidence="7 8">
    <name type="scientific">Novosphingobium pituita</name>
    <dbReference type="NCBI Taxonomy" id="3056842"/>
    <lineage>
        <taxon>Bacteria</taxon>
        <taxon>Pseudomonadati</taxon>
        <taxon>Pseudomonadota</taxon>
        <taxon>Alphaproteobacteria</taxon>
        <taxon>Sphingomonadales</taxon>
        <taxon>Sphingomonadaceae</taxon>
        <taxon>Novosphingobium</taxon>
    </lineage>
</organism>
<evidence type="ECO:0000313" key="8">
    <source>
        <dbReference type="Proteomes" id="UP001187221"/>
    </source>
</evidence>
<feature type="transmembrane region" description="Helical" evidence="6">
    <location>
        <begin position="176"/>
        <end position="195"/>
    </location>
</feature>
<feature type="transmembrane region" description="Helical" evidence="6">
    <location>
        <begin position="57"/>
        <end position="76"/>
    </location>
</feature>
<dbReference type="Proteomes" id="UP001187221">
    <property type="component" value="Unassembled WGS sequence"/>
</dbReference>
<evidence type="ECO:0000256" key="2">
    <source>
        <dbReference type="ARBA" id="ARBA00022475"/>
    </source>
</evidence>
<feature type="transmembrane region" description="Helical" evidence="6">
    <location>
        <begin position="222"/>
        <end position="246"/>
    </location>
</feature>
<keyword evidence="2" id="KW-1003">Cell membrane</keyword>
<feature type="transmembrane region" description="Helical" evidence="6">
    <location>
        <begin position="313"/>
        <end position="336"/>
    </location>
</feature>
<feature type="transmembrane region" description="Helical" evidence="6">
    <location>
        <begin position="135"/>
        <end position="156"/>
    </location>
</feature>
<keyword evidence="8" id="KW-1185">Reference proteome</keyword>
<dbReference type="InterPro" id="IPR022791">
    <property type="entry name" value="L-PG_synthase/AglD"/>
</dbReference>
<dbReference type="PANTHER" id="PTHR39087:SF2">
    <property type="entry name" value="UPF0104 MEMBRANE PROTEIN MJ1595"/>
    <property type="match status" value="1"/>
</dbReference>
<keyword evidence="3 6" id="KW-0812">Transmembrane</keyword>
<keyword evidence="5 6" id="KW-0472">Membrane</keyword>
<dbReference type="RefSeq" id="WP_317975272.1">
    <property type="nucleotide sequence ID" value="NZ_BTFW01000001.1"/>
</dbReference>
<dbReference type="EMBL" id="BTFW01000001">
    <property type="protein sequence ID" value="GMM61604.1"/>
    <property type="molecule type" value="Genomic_DNA"/>
</dbReference>
<evidence type="ECO:0000256" key="3">
    <source>
        <dbReference type="ARBA" id="ARBA00022692"/>
    </source>
</evidence>
<comment type="subcellular location">
    <subcellularLocation>
        <location evidence="1">Cell membrane</location>
        <topology evidence="1">Multi-pass membrane protein</topology>
    </subcellularLocation>
</comment>